<reference evidence="2" key="1">
    <citation type="journal article" date="2019" name="Int. J. Syst. Evol. Microbiol.">
        <title>The Global Catalogue of Microorganisms (GCM) 10K type strain sequencing project: providing services to taxonomists for standard genome sequencing and annotation.</title>
        <authorList>
            <consortium name="The Broad Institute Genomics Platform"/>
            <consortium name="The Broad Institute Genome Sequencing Center for Infectious Disease"/>
            <person name="Wu L."/>
            <person name="Ma J."/>
        </authorList>
    </citation>
    <scope>NUCLEOTIDE SEQUENCE [LARGE SCALE GENOMIC DNA]</scope>
    <source>
        <strain evidence="2">KCTC 42195</strain>
    </source>
</reference>
<keyword evidence="2" id="KW-1185">Reference proteome</keyword>
<dbReference type="PIRSF" id="PIRSF001439">
    <property type="entry name" value="CryM"/>
    <property type="match status" value="1"/>
</dbReference>
<dbReference type="Gene3D" id="3.40.50.720">
    <property type="entry name" value="NAD(P)-binding Rossmann-like Domain"/>
    <property type="match status" value="1"/>
</dbReference>
<dbReference type="InterPro" id="IPR003462">
    <property type="entry name" value="ODC_Mu_crystall"/>
</dbReference>
<dbReference type="Proteomes" id="UP001595636">
    <property type="component" value="Unassembled WGS sequence"/>
</dbReference>
<proteinExistence type="predicted"/>
<dbReference type="InterPro" id="IPR036291">
    <property type="entry name" value="NAD(P)-bd_dom_sf"/>
</dbReference>
<dbReference type="PANTHER" id="PTHR13812">
    <property type="entry name" value="KETIMINE REDUCTASE MU-CRYSTALLIN"/>
    <property type="match status" value="1"/>
</dbReference>
<gene>
    <name evidence="1" type="ORF">ACFOKJ_04545</name>
</gene>
<dbReference type="Gene3D" id="3.30.1780.10">
    <property type="entry name" value="ornithine cyclodeaminase, domain 1"/>
    <property type="match status" value="1"/>
</dbReference>
<protein>
    <submittedName>
        <fullName evidence="1">Ornithine cyclodeaminase family protein</fullName>
    </submittedName>
</protein>
<evidence type="ECO:0000313" key="1">
    <source>
        <dbReference type="EMBL" id="MFC3625418.1"/>
    </source>
</evidence>
<dbReference type="SUPFAM" id="SSF51735">
    <property type="entry name" value="NAD(P)-binding Rossmann-fold domains"/>
    <property type="match status" value="1"/>
</dbReference>
<sequence length="314" mass="33324">MKVLGKPEIMALFRPEHALQLLREGLIAYSAGQVQQPPVQHFGFQQGQGDCCIKSGYLIGDDQFAVKVSSGFYGNAQYGLASNQGLIMLFSAVTGAPQALLLDEGWLTGLRTALTGRLVAEVMAPPRVAAIGILGTGMQASLQLEQLASVLPCRTVWVWGQSQQALQRFIQPFVARGYDMRPTQDARELASHCQYIVSCTPSSSPLLQADWIAPGTHITAVGADAEGKQELDASLVAAADVLVADSVVQCTAFGELQHAFAAGAIGLQDVHELGAVLDGRQCGRRAADDITIADLSGIAIQDVQIAKSVLQLLD</sequence>
<name>A0ABV7TRQ3_9NEIS</name>
<dbReference type="RefSeq" id="WP_390276937.1">
    <property type="nucleotide sequence ID" value="NZ_JBHRYH010000009.1"/>
</dbReference>
<dbReference type="NCBIfam" id="NF005296">
    <property type="entry name" value="PRK06823.1"/>
    <property type="match status" value="1"/>
</dbReference>
<dbReference type="InterPro" id="IPR023401">
    <property type="entry name" value="ODC_N"/>
</dbReference>
<dbReference type="EMBL" id="JBHRYH010000009">
    <property type="protein sequence ID" value="MFC3625418.1"/>
    <property type="molecule type" value="Genomic_DNA"/>
</dbReference>
<evidence type="ECO:0000313" key="2">
    <source>
        <dbReference type="Proteomes" id="UP001595636"/>
    </source>
</evidence>
<accession>A0ABV7TRQ3</accession>
<dbReference type="PANTHER" id="PTHR13812:SF19">
    <property type="entry name" value="KETIMINE REDUCTASE MU-CRYSTALLIN"/>
    <property type="match status" value="1"/>
</dbReference>
<organism evidence="1 2">
    <name type="scientific">Vogesella amnigena</name>
    <dbReference type="NCBI Taxonomy" id="1507449"/>
    <lineage>
        <taxon>Bacteria</taxon>
        <taxon>Pseudomonadati</taxon>
        <taxon>Pseudomonadota</taxon>
        <taxon>Betaproteobacteria</taxon>
        <taxon>Neisseriales</taxon>
        <taxon>Chromobacteriaceae</taxon>
        <taxon>Vogesella</taxon>
    </lineage>
</organism>
<dbReference type="Pfam" id="PF02423">
    <property type="entry name" value="OCD_Mu_crystall"/>
    <property type="match status" value="1"/>
</dbReference>
<comment type="caution">
    <text evidence="1">The sequence shown here is derived from an EMBL/GenBank/DDBJ whole genome shotgun (WGS) entry which is preliminary data.</text>
</comment>